<dbReference type="CDD" id="cd01389">
    <property type="entry name" value="HMG-box_ROX1-like"/>
    <property type="match status" value="1"/>
</dbReference>
<comment type="caution">
    <text evidence="3">The sequence shown here is derived from an EMBL/GenBank/DDBJ whole genome shotgun (WGS) entry which is preliminary data.</text>
</comment>
<proteinExistence type="predicted"/>
<name>A0A9N9GWY7_9GLOM</name>
<dbReference type="GO" id="GO:0005634">
    <property type="term" value="C:nucleus"/>
    <property type="evidence" value="ECO:0007669"/>
    <property type="project" value="UniProtKB-UniRule"/>
</dbReference>
<dbReference type="AlphaFoldDB" id="A0A9N9GWY7"/>
<dbReference type="SUPFAM" id="SSF47095">
    <property type="entry name" value="HMG-box"/>
    <property type="match status" value="1"/>
</dbReference>
<dbReference type="OrthoDB" id="6247875at2759"/>
<evidence type="ECO:0000256" key="1">
    <source>
        <dbReference type="PROSITE-ProRule" id="PRU00267"/>
    </source>
</evidence>
<dbReference type="Proteomes" id="UP000789831">
    <property type="component" value="Unassembled WGS sequence"/>
</dbReference>
<dbReference type="PROSITE" id="PS50118">
    <property type="entry name" value="HMG_BOX_2"/>
    <property type="match status" value="1"/>
</dbReference>
<keyword evidence="1" id="KW-0238">DNA-binding</keyword>
<feature type="domain" description="HMG box" evidence="2">
    <location>
        <begin position="61"/>
        <end position="131"/>
    </location>
</feature>
<dbReference type="SMART" id="SM00398">
    <property type="entry name" value="HMG"/>
    <property type="match status" value="1"/>
</dbReference>
<dbReference type="GO" id="GO:0003677">
    <property type="term" value="F:DNA binding"/>
    <property type="evidence" value="ECO:0007669"/>
    <property type="project" value="UniProtKB-UniRule"/>
</dbReference>
<accession>A0A9N9GWY7</accession>
<keyword evidence="4" id="KW-1185">Reference proteome</keyword>
<evidence type="ECO:0000313" key="4">
    <source>
        <dbReference type="Proteomes" id="UP000789831"/>
    </source>
</evidence>
<organism evidence="3 4">
    <name type="scientific">Ambispora gerdemannii</name>
    <dbReference type="NCBI Taxonomy" id="144530"/>
    <lineage>
        <taxon>Eukaryota</taxon>
        <taxon>Fungi</taxon>
        <taxon>Fungi incertae sedis</taxon>
        <taxon>Mucoromycota</taxon>
        <taxon>Glomeromycotina</taxon>
        <taxon>Glomeromycetes</taxon>
        <taxon>Archaeosporales</taxon>
        <taxon>Ambisporaceae</taxon>
        <taxon>Ambispora</taxon>
    </lineage>
</organism>
<sequence>MATTSIITTSVQQTIIEHIISTMSEYDKKMLRDPPYKLHLSIDKLLAPAKRTRKNKKDLNSPRQQNKFIIFRKDFEAKLRLLNPNATYKFQDISKKCGAEWRLQPSEVKKYFDLLQRIAFKKHKFMYPNYKYSPKNVSREDNDEFYNIDNYNDNCAVSNPSSIDVSPSSSSNSTTMDLAESRTFFDFSLPQSPQCTSIDMSFARHGLMPFITASSLTQDPITIPKDLSVNFDTSVASLSSLSSSNGLNSDYNNFFDGLGITTNNNDRDLTFDSSDTFNEILSLGDLDVSQTHNPLNCGEHNYLFVKTNSIDTIPIDKFVFADPKESFESNINDNNPITNINNNLNPSLLNSFTIITTTNTLTTTTEPSIVLNTSLNFSPPPQSPFSPEYLNYDSTFSAGDLSKIIFNDLLFDKFA</sequence>
<reference evidence="3" key="1">
    <citation type="submission" date="2021-06" db="EMBL/GenBank/DDBJ databases">
        <authorList>
            <person name="Kallberg Y."/>
            <person name="Tangrot J."/>
            <person name="Rosling A."/>
        </authorList>
    </citation>
    <scope>NUCLEOTIDE SEQUENCE</scope>
    <source>
        <strain evidence="3">MT106</strain>
    </source>
</reference>
<feature type="DNA-binding region" description="HMG box" evidence="1">
    <location>
        <begin position="61"/>
        <end position="131"/>
    </location>
</feature>
<dbReference type="InterPro" id="IPR036910">
    <property type="entry name" value="HMG_box_dom_sf"/>
</dbReference>
<dbReference type="Pfam" id="PF00505">
    <property type="entry name" value="HMG_box"/>
    <property type="match status" value="1"/>
</dbReference>
<evidence type="ECO:0000259" key="2">
    <source>
        <dbReference type="PROSITE" id="PS50118"/>
    </source>
</evidence>
<dbReference type="Gene3D" id="1.10.30.10">
    <property type="entry name" value="High mobility group box domain"/>
    <property type="match status" value="1"/>
</dbReference>
<evidence type="ECO:0000313" key="3">
    <source>
        <dbReference type="EMBL" id="CAG8631202.1"/>
    </source>
</evidence>
<keyword evidence="1" id="KW-0539">Nucleus</keyword>
<dbReference type="EMBL" id="CAJVPL010003364">
    <property type="protein sequence ID" value="CAG8631202.1"/>
    <property type="molecule type" value="Genomic_DNA"/>
</dbReference>
<dbReference type="InterPro" id="IPR009071">
    <property type="entry name" value="HMG_box_dom"/>
</dbReference>
<gene>
    <name evidence="3" type="ORF">AGERDE_LOCUS10534</name>
</gene>
<protein>
    <submittedName>
        <fullName evidence="3">5571_t:CDS:1</fullName>
    </submittedName>
</protein>